<organism evidence="2">
    <name type="scientific">Camponotus floridanus</name>
    <name type="common">Florida carpenter ant</name>
    <dbReference type="NCBI Taxonomy" id="104421"/>
    <lineage>
        <taxon>Eukaryota</taxon>
        <taxon>Metazoa</taxon>
        <taxon>Ecdysozoa</taxon>
        <taxon>Arthropoda</taxon>
        <taxon>Hexapoda</taxon>
        <taxon>Insecta</taxon>
        <taxon>Pterygota</taxon>
        <taxon>Neoptera</taxon>
        <taxon>Endopterygota</taxon>
        <taxon>Hymenoptera</taxon>
        <taxon>Apocrita</taxon>
        <taxon>Aculeata</taxon>
        <taxon>Formicoidea</taxon>
        <taxon>Formicidae</taxon>
        <taxon>Formicinae</taxon>
        <taxon>Camponotus</taxon>
    </lineage>
</organism>
<dbReference type="EMBL" id="GL438076">
    <property type="protein sequence ID" value="EFN69616.1"/>
    <property type="molecule type" value="Genomic_DNA"/>
</dbReference>
<evidence type="ECO:0000313" key="2">
    <source>
        <dbReference type="Proteomes" id="UP000000311"/>
    </source>
</evidence>
<dbReference type="Proteomes" id="UP000000311">
    <property type="component" value="Unassembled WGS sequence"/>
</dbReference>
<protein>
    <submittedName>
        <fullName evidence="1">Uncharacterized protein</fullName>
    </submittedName>
</protein>
<name>E2AAC8_CAMFO</name>
<dbReference type="AlphaFoldDB" id="E2AAC8"/>
<reference evidence="1 2" key="1">
    <citation type="journal article" date="2010" name="Science">
        <title>Genomic comparison of the ants Camponotus floridanus and Harpegnathos saltator.</title>
        <authorList>
            <person name="Bonasio R."/>
            <person name="Zhang G."/>
            <person name="Ye C."/>
            <person name="Mutti N.S."/>
            <person name="Fang X."/>
            <person name="Qin N."/>
            <person name="Donahue G."/>
            <person name="Yang P."/>
            <person name="Li Q."/>
            <person name="Li C."/>
            <person name="Zhang P."/>
            <person name="Huang Z."/>
            <person name="Berger S.L."/>
            <person name="Reinberg D."/>
            <person name="Wang J."/>
            <person name="Liebig J."/>
        </authorList>
    </citation>
    <scope>NUCLEOTIDE SEQUENCE [LARGE SCALE GENOMIC DNA]</scope>
    <source>
        <strain evidence="2">C129</strain>
    </source>
</reference>
<gene>
    <name evidence="1" type="ORF">EAG_11660</name>
</gene>
<accession>E2AAC8</accession>
<dbReference type="InParanoid" id="E2AAC8"/>
<proteinExistence type="predicted"/>
<keyword evidence="2" id="KW-1185">Reference proteome</keyword>
<sequence>MGTQCRQERHHHHCGFAFVFVTNEQTKWKCMTARETLKSFIAREDQESGGVSLRVARHYKFYCRDNKTRCTKGVVIIDVGRRFKYFVPLSKERKEKGQWGQWGMFPWRRSFDTLSSTMKIRYFVSTNSSDFLNSLARLKLFQDGEIILYWLPDPPIFLALPRENPSFKYECEMLITIYTSLMMTINAIHVL</sequence>
<evidence type="ECO:0000313" key="1">
    <source>
        <dbReference type="EMBL" id="EFN69616.1"/>
    </source>
</evidence>